<evidence type="ECO:0000256" key="4">
    <source>
        <dbReference type="PROSITE-ProRule" id="PRU00335"/>
    </source>
</evidence>
<feature type="domain" description="HTH tetR-type" evidence="5">
    <location>
        <begin position="2"/>
        <end position="62"/>
    </location>
</feature>
<dbReference type="Gene3D" id="1.10.357.10">
    <property type="entry name" value="Tetracycline Repressor, domain 2"/>
    <property type="match status" value="1"/>
</dbReference>
<dbReference type="OrthoDB" id="9812993at2"/>
<organism evidence="6 7">
    <name type="scientific">Ureibacillus yapensis</name>
    <dbReference type="NCBI Taxonomy" id="2304605"/>
    <lineage>
        <taxon>Bacteria</taxon>
        <taxon>Bacillati</taxon>
        <taxon>Bacillota</taxon>
        <taxon>Bacilli</taxon>
        <taxon>Bacillales</taxon>
        <taxon>Caryophanaceae</taxon>
        <taxon>Ureibacillus</taxon>
    </lineage>
</organism>
<dbReference type="RefSeq" id="WP_118877571.1">
    <property type="nucleotide sequence ID" value="NZ_QWEI01000013.1"/>
</dbReference>
<dbReference type="SUPFAM" id="SSF46689">
    <property type="entry name" value="Homeodomain-like"/>
    <property type="match status" value="1"/>
</dbReference>
<evidence type="ECO:0000313" key="6">
    <source>
        <dbReference type="EMBL" id="RHW32394.1"/>
    </source>
</evidence>
<name>A0A396S355_9BACL</name>
<sequence>MNKRKRQIIHAARQLFLDKGFNDTSIIDIISAANVSKGTFYNHFGSKVQCLIAILDQAREEIMNNRYEVAFNTKPDDKNVLLKQIALVAYIHRKHNLMQIFEAVGSMKDEELRQVLDKHLIDEIEWLASRMVDVYGEQMREYSYECAVQAIAMMQHSYRVIRMITKQLATPEDVVKNTLNHVEGILAHLQKTESVLITSDIFQALHHKRDETMITSSMLVDQLQGFTEKLTPDVAESGVEYANYLLQALQAEHKNIYVLEAVLPAFNSSFKDTSHEAEAHEISILLWRYLQIEKERKSSSAND</sequence>
<dbReference type="InterPro" id="IPR023772">
    <property type="entry name" value="DNA-bd_HTH_TetR-type_CS"/>
</dbReference>
<evidence type="ECO:0000256" key="2">
    <source>
        <dbReference type="ARBA" id="ARBA00023125"/>
    </source>
</evidence>
<dbReference type="InterPro" id="IPR050624">
    <property type="entry name" value="HTH-type_Tx_Regulator"/>
</dbReference>
<dbReference type="AlphaFoldDB" id="A0A396S355"/>
<keyword evidence="2 4" id="KW-0238">DNA-binding</keyword>
<protein>
    <submittedName>
        <fullName evidence="6">TetR/AcrR family transcriptional regulator</fullName>
    </submittedName>
</protein>
<dbReference type="Proteomes" id="UP000265692">
    <property type="component" value="Unassembled WGS sequence"/>
</dbReference>
<comment type="caution">
    <text evidence="6">The sequence shown here is derived from an EMBL/GenBank/DDBJ whole genome shotgun (WGS) entry which is preliminary data.</text>
</comment>
<keyword evidence="3" id="KW-0804">Transcription</keyword>
<proteinExistence type="predicted"/>
<keyword evidence="7" id="KW-1185">Reference proteome</keyword>
<feature type="DNA-binding region" description="H-T-H motif" evidence="4">
    <location>
        <begin position="25"/>
        <end position="44"/>
    </location>
</feature>
<reference evidence="6 7" key="1">
    <citation type="submission" date="2018-08" db="EMBL/GenBank/DDBJ databases">
        <title>Lysinibacillus sp. YLB-03 draft genome sequence.</title>
        <authorList>
            <person name="Yu L."/>
        </authorList>
    </citation>
    <scope>NUCLEOTIDE SEQUENCE [LARGE SCALE GENOMIC DNA]</scope>
    <source>
        <strain evidence="6 7">YLB-03</strain>
    </source>
</reference>
<dbReference type="InterPro" id="IPR009057">
    <property type="entry name" value="Homeodomain-like_sf"/>
</dbReference>
<dbReference type="FunFam" id="1.10.10.60:FF:000141">
    <property type="entry name" value="TetR family transcriptional regulator"/>
    <property type="match status" value="1"/>
</dbReference>
<gene>
    <name evidence="6" type="ORF">D1B33_16800</name>
</gene>
<dbReference type="EMBL" id="QWEI01000013">
    <property type="protein sequence ID" value="RHW32394.1"/>
    <property type="molecule type" value="Genomic_DNA"/>
</dbReference>
<dbReference type="Pfam" id="PF00440">
    <property type="entry name" value="TetR_N"/>
    <property type="match status" value="1"/>
</dbReference>
<dbReference type="PROSITE" id="PS50977">
    <property type="entry name" value="HTH_TETR_2"/>
    <property type="match status" value="1"/>
</dbReference>
<evidence type="ECO:0000259" key="5">
    <source>
        <dbReference type="PROSITE" id="PS50977"/>
    </source>
</evidence>
<evidence type="ECO:0000256" key="3">
    <source>
        <dbReference type="ARBA" id="ARBA00023163"/>
    </source>
</evidence>
<accession>A0A396S355</accession>
<dbReference type="PANTHER" id="PTHR43479">
    <property type="entry name" value="ACREF/ENVCD OPERON REPRESSOR-RELATED"/>
    <property type="match status" value="1"/>
</dbReference>
<dbReference type="PANTHER" id="PTHR43479:SF22">
    <property type="entry name" value="TRANSCRIPTIONAL REGULATOR, TETR FAMILY"/>
    <property type="match status" value="1"/>
</dbReference>
<dbReference type="PRINTS" id="PR00455">
    <property type="entry name" value="HTHTETR"/>
</dbReference>
<evidence type="ECO:0000256" key="1">
    <source>
        <dbReference type="ARBA" id="ARBA00023015"/>
    </source>
</evidence>
<dbReference type="GO" id="GO:0045892">
    <property type="term" value="P:negative regulation of DNA-templated transcription"/>
    <property type="evidence" value="ECO:0007669"/>
    <property type="project" value="UniProtKB-ARBA"/>
</dbReference>
<evidence type="ECO:0000313" key="7">
    <source>
        <dbReference type="Proteomes" id="UP000265692"/>
    </source>
</evidence>
<dbReference type="GO" id="GO:0003677">
    <property type="term" value="F:DNA binding"/>
    <property type="evidence" value="ECO:0007669"/>
    <property type="project" value="UniProtKB-UniRule"/>
</dbReference>
<keyword evidence="1" id="KW-0805">Transcription regulation</keyword>
<dbReference type="PROSITE" id="PS01081">
    <property type="entry name" value="HTH_TETR_1"/>
    <property type="match status" value="1"/>
</dbReference>
<dbReference type="InterPro" id="IPR001647">
    <property type="entry name" value="HTH_TetR"/>
</dbReference>